<keyword evidence="2" id="KW-0547">Nucleotide-binding</keyword>
<feature type="domain" description="ABC transporter" evidence="4">
    <location>
        <begin position="8"/>
        <end position="223"/>
    </location>
</feature>
<accession>A0A561TV41</accession>
<keyword evidence="6" id="KW-1185">Reference proteome</keyword>
<gene>
    <name evidence="5" type="ORF">FHX73_1286</name>
</gene>
<dbReference type="AlphaFoldDB" id="A0A561TV41"/>
<dbReference type="PROSITE" id="PS50893">
    <property type="entry name" value="ABC_TRANSPORTER_2"/>
    <property type="match status" value="1"/>
</dbReference>
<dbReference type="InterPro" id="IPR003439">
    <property type="entry name" value="ABC_transporter-like_ATP-bd"/>
</dbReference>
<dbReference type="GO" id="GO:0005524">
    <property type="term" value="F:ATP binding"/>
    <property type="evidence" value="ECO:0007669"/>
    <property type="project" value="UniProtKB-KW"/>
</dbReference>
<dbReference type="RefSeq" id="WP_145908633.1">
    <property type="nucleotide sequence ID" value="NZ_BAAAMZ010000002.1"/>
</dbReference>
<keyword evidence="1" id="KW-0813">Transport</keyword>
<protein>
    <submittedName>
        <fullName evidence="5">ABC-2 type transport system ATP-binding protein</fullName>
    </submittedName>
</protein>
<dbReference type="OrthoDB" id="9804819at2"/>
<evidence type="ECO:0000313" key="6">
    <source>
        <dbReference type="Proteomes" id="UP000317940"/>
    </source>
</evidence>
<name>A0A561TV41_9ACTN</name>
<dbReference type="Proteomes" id="UP000317940">
    <property type="component" value="Unassembled WGS sequence"/>
</dbReference>
<dbReference type="CDD" id="cd03230">
    <property type="entry name" value="ABC_DR_subfamily_A"/>
    <property type="match status" value="1"/>
</dbReference>
<evidence type="ECO:0000313" key="5">
    <source>
        <dbReference type="EMBL" id="TWF90974.1"/>
    </source>
</evidence>
<evidence type="ECO:0000259" key="4">
    <source>
        <dbReference type="PROSITE" id="PS50893"/>
    </source>
</evidence>
<dbReference type="InterPro" id="IPR003593">
    <property type="entry name" value="AAA+_ATPase"/>
</dbReference>
<dbReference type="SUPFAM" id="SSF52540">
    <property type="entry name" value="P-loop containing nucleoside triphosphate hydrolases"/>
    <property type="match status" value="1"/>
</dbReference>
<evidence type="ECO:0000256" key="3">
    <source>
        <dbReference type="ARBA" id="ARBA00022840"/>
    </source>
</evidence>
<dbReference type="InterPro" id="IPR051782">
    <property type="entry name" value="ABC_Transporter_VariousFunc"/>
</dbReference>
<keyword evidence="3 5" id="KW-0067">ATP-binding</keyword>
<organism evidence="5 6">
    <name type="scientific">Kitasatospora viridis</name>
    <dbReference type="NCBI Taxonomy" id="281105"/>
    <lineage>
        <taxon>Bacteria</taxon>
        <taxon>Bacillati</taxon>
        <taxon>Actinomycetota</taxon>
        <taxon>Actinomycetes</taxon>
        <taxon>Kitasatosporales</taxon>
        <taxon>Streptomycetaceae</taxon>
        <taxon>Kitasatospora</taxon>
    </lineage>
</organism>
<sequence length="294" mass="30839">MTEPGTALAVTGLGKRYRRGWALRECSFALPAGRICAVVGPNGAGKSTLLAMAAGLLAPSAGTLERAAERVAYVPQDRSLYPRFTVADVLRLGRELNPAWDQAKAEQVLASGGFPTSARIGSLSGGQRTRVSLALALGKRPDLLLLDEPMADLDPLARHELMGLLLAEAGEQGTTVVMSSHVIAELAESCDFLVLLSGGRVQLAGDVEELLALHRIVVGPADAAGTLADHLVVARRESGRQLTALLRTGAPVPPPWQATAPNLEELVLEHLRAQGAPPLLTDEARVAELVEVGG</sequence>
<dbReference type="PANTHER" id="PTHR42939:SF1">
    <property type="entry name" value="ABC TRANSPORTER ATP-BINDING PROTEIN ALBC-RELATED"/>
    <property type="match status" value="1"/>
</dbReference>
<dbReference type="PANTHER" id="PTHR42939">
    <property type="entry name" value="ABC TRANSPORTER ATP-BINDING PROTEIN ALBC-RELATED"/>
    <property type="match status" value="1"/>
</dbReference>
<proteinExistence type="predicted"/>
<dbReference type="InterPro" id="IPR017871">
    <property type="entry name" value="ABC_transporter-like_CS"/>
</dbReference>
<evidence type="ECO:0000256" key="2">
    <source>
        <dbReference type="ARBA" id="ARBA00022741"/>
    </source>
</evidence>
<dbReference type="SMART" id="SM00382">
    <property type="entry name" value="AAA"/>
    <property type="match status" value="1"/>
</dbReference>
<dbReference type="EMBL" id="VIWT01000002">
    <property type="protein sequence ID" value="TWF90974.1"/>
    <property type="molecule type" value="Genomic_DNA"/>
</dbReference>
<dbReference type="PROSITE" id="PS00211">
    <property type="entry name" value="ABC_TRANSPORTER_1"/>
    <property type="match status" value="1"/>
</dbReference>
<dbReference type="GO" id="GO:0016887">
    <property type="term" value="F:ATP hydrolysis activity"/>
    <property type="evidence" value="ECO:0007669"/>
    <property type="project" value="InterPro"/>
</dbReference>
<dbReference type="Pfam" id="PF00005">
    <property type="entry name" value="ABC_tran"/>
    <property type="match status" value="1"/>
</dbReference>
<reference evidence="5 6" key="1">
    <citation type="submission" date="2019-06" db="EMBL/GenBank/DDBJ databases">
        <title>Sequencing the genomes of 1000 actinobacteria strains.</title>
        <authorList>
            <person name="Klenk H.-P."/>
        </authorList>
    </citation>
    <scope>NUCLEOTIDE SEQUENCE [LARGE SCALE GENOMIC DNA]</scope>
    <source>
        <strain evidence="5 6">DSM 44826</strain>
    </source>
</reference>
<evidence type="ECO:0000256" key="1">
    <source>
        <dbReference type="ARBA" id="ARBA00022448"/>
    </source>
</evidence>
<dbReference type="InterPro" id="IPR027417">
    <property type="entry name" value="P-loop_NTPase"/>
</dbReference>
<comment type="caution">
    <text evidence="5">The sequence shown here is derived from an EMBL/GenBank/DDBJ whole genome shotgun (WGS) entry which is preliminary data.</text>
</comment>
<dbReference type="Gene3D" id="3.40.50.300">
    <property type="entry name" value="P-loop containing nucleotide triphosphate hydrolases"/>
    <property type="match status" value="1"/>
</dbReference>